<dbReference type="Proteomes" id="UP000887013">
    <property type="component" value="Unassembled WGS sequence"/>
</dbReference>
<proteinExistence type="predicted"/>
<evidence type="ECO:0000313" key="2">
    <source>
        <dbReference type="Proteomes" id="UP000887013"/>
    </source>
</evidence>
<evidence type="ECO:0000313" key="1">
    <source>
        <dbReference type="EMBL" id="GFS43318.1"/>
    </source>
</evidence>
<accession>A0A8X6IF23</accession>
<sequence length="122" mass="14492">MIRVTGSIRRFYENTKKCNKKTGELFEEELKGELKILKKVQEDSFYGEKMQHLKSLLTFKDADGILRVQTKLIMREDNEYLKVPIVLQFDYHVVKSLILCKHQDWDSLENVFCSPMYLRLEG</sequence>
<dbReference type="EMBL" id="BMAW01090162">
    <property type="protein sequence ID" value="GFS43318.1"/>
    <property type="molecule type" value="Genomic_DNA"/>
</dbReference>
<protein>
    <submittedName>
        <fullName evidence="1">Integrase catalytic domain-containing protein</fullName>
    </submittedName>
</protein>
<organism evidence="1 2">
    <name type="scientific">Nephila pilipes</name>
    <name type="common">Giant wood spider</name>
    <name type="synonym">Nephila maculata</name>
    <dbReference type="NCBI Taxonomy" id="299642"/>
    <lineage>
        <taxon>Eukaryota</taxon>
        <taxon>Metazoa</taxon>
        <taxon>Ecdysozoa</taxon>
        <taxon>Arthropoda</taxon>
        <taxon>Chelicerata</taxon>
        <taxon>Arachnida</taxon>
        <taxon>Araneae</taxon>
        <taxon>Araneomorphae</taxon>
        <taxon>Entelegynae</taxon>
        <taxon>Araneoidea</taxon>
        <taxon>Nephilidae</taxon>
        <taxon>Nephila</taxon>
    </lineage>
</organism>
<gene>
    <name evidence="1" type="primary">AVEN_223902_1</name>
    <name evidence="1" type="ORF">NPIL_292541</name>
</gene>
<name>A0A8X6IF23_NEPPI</name>
<dbReference type="AlphaFoldDB" id="A0A8X6IF23"/>
<comment type="caution">
    <text evidence="1">The sequence shown here is derived from an EMBL/GenBank/DDBJ whole genome shotgun (WGS) entry which is preliminary data.</text>
</comment>
<keyword evidence="2" id="KW-1185">Reference proteome</keyword>
<reference evidence="1" key="1">
    <citation type="submission" date="2020-08" db="EMBL/GenBank/DDBJ databases">
        <title>Multicomponent nature underlies the extraordinary mechanical properties of spider dragline silk.</title>
        <authorList>
            <person name="Kono N."/>
            <person name="Nakamura H."/>
            <person name="Mori M."/>
            <person name="Yoshida Y."/>
            <person name="Ohtoshi R."/>
            <person name="Malay A.D."/>
            <person name="Moran D.A.P."/>
            <person name="Tomita M."/>
            <person name="Numata K."/>
            <person name="Arakawa K."/>
        </authorList>
    </citation>
    <scope>NUCLEOTIDE SEQUENCE</scope>
</reference>